<feature type="region of interest" description="Disordered" evidence="1">
    <location>
        <begin position="1"/>
        <end position="23"/>
    </location>
</feature>
<dbReference type="CDD" id="cd09917">
    <property type="entry name" value="F-box_SF"/>
    <property type="match status" value="1"/>
</dbReference>
<dbReference type="InterPro" id="IPR036047">
    <property type="entry name" value="F-box-like_dom_sf"/>
</dbReference>
<accession>A0A507FGN9</accession>
<name>A0A507FGN9_9FUNG</name>
<dbReference type="Gene3D" id="1.25.40.10">
    <property type="entry name" value="Tetratricopeptide repeat domain"/>
    <property type="match status" value="2"/>
</dbReference>
<feature type="domain" description="F-box" evidence="2">
    <location>
        <begin position="483"/>
        <end position="529"/>
    </location>
</feature>
<evidence type="ECO:0000313" key="4">
    <source>
        <dbReference type="Proteomes" id="UP000320333"/>
    </source>
</evidence>
<dbReference type="SMART" id="SM00671">
    <property type="entry name" value="SEL1"/>
    <property type="match status" value="9"/>
</dbReference>
<dbReference type="PANTHER" id="PTHR45084">
    <property type="entry name" value="ERAD-ASSOCIATED E3 UBIQUITIN-PROTEIN LIGASE COMPONENT HRD3A-RELATED"/>
    <property type="match status" value="1"/>
</dbReference>
<dbReference type="Proteomes" id="UP000320333">
    <property type="component" value="Unassembled WGS sequence"/>
</dbReference>
<gene>
    <name evidence="3" type="ORF">CcCBS67573_g03401</name>
</gene>
<dbReference type="InterPro" id="IPR011990">
    <property type="entry name" value="TPR-like_helical_dom_sf"/>
</dbReference>
<dbReference type="AlphaFoldDB" id="A0A507FGN9"/>
<feature type="compositionally biased region" description="Polar residues" evidence="1">
    <location>
        <begin position="1"/>
        <end position="22"/>
    </location>
</feature>
<dbReference type="SUPFAM" id="SSF81901">
    <property type="entry name" value="HCP-like"/>
    <property type="match status" value="2"/>
</dbReference>
<dbReference type="InterPro" id="IPR001810">
    <property type="entry name" value="F-box_dom"/>
</dbReference>
<keyword evidence="4" id="KW-1185">Reference proteome</keyword>
<dbReference type="PANTHER" id="PTHR45084:SF1">
    <property type="entry name" value="ERAD-ASSOCIATED E3 UBIQUITIN-PROTEIN LIGASE COMPONENT HRD3A-RELATED"/>
    <property type="match status" value="1"/>
</dbReference>
<dbReference type="STRING" id="246404.A0A507FGN9"/>
<dbReference type="SUPFAM" id="SSF52058">
    <property type="entry name" value="L domain-like"/>
    <property type="match status" value="1"/>
</dbReference>
<dbReference type="InterPro" id="IPR006597">
    <property type="entry name" value="Sel1-like"/>
</dbReference>
<organism evidence="3 4">
    <name type="scientific">Chytriomyces confervae</name>
    <dbReference type="NCBI Taxonomy" id="246404"/>
    <lineage>
        <taxon>Eukaryota</taxon>
        <taxon>Fungi</taxon>
        <taxon>Fungi incertae sedis</taxon>
        <taxon>Chytridiomycota</taxon>
        <taxon>Chytridiomycota incertae sedis</taxon>
        <taxon>Chytridiomycetes</taxon>
        <taxon>Chytridiales</taxon>
        <taxon>Chytriomycetaceae</taxon>
        <taxon>Chytriomyces</taxon>
    </lineage>
</organism>
<dbReference type="Gene3D" id="1.20.1280.50">
    <property type="match status" value="1"/>
</dbReference>
<dbReference type="Pfam" id="PF08238">
    <property type="entry name" value="Sel1"/>
    <property type="match status" value="10"/>
</dbReference>
<reference evidence="3 4" key="1">
    <citation type="journal article" date="2019" name="Sci. Rep.">
        <title>Comparative genomics of chytrid fungi reveal insights into the obligate biotrophic and pathogenic lifestyle of Synchytrium endobioticum.</title>
        <authorList>
            <person name="van de Vossenberg B.T.L.H."/>
            <person name="Warris S."/>
            <person name="Nguyen H.D.T."/>
            <person name="van Gent-Pelzer M.P.E."/>
            <person name="Joly D.L."/>
            <person name="van de Geest H.C."/>
            <person name="Bonants P.J.M."/>
            <person name="Smith D.S."/>
            <person name="Levesque C.A."/>
            <person name="van der Lee T.A.J."/>
        </authorList>
    </citation>
    <scope>NUCLEOTIDE SEQUENCE [LARGE SCALE GENOMIC DNA]</scope>
    <source>
        <strain evidence="3 4">CBS 675.73</strain>
    </source>
</reference>
<dbReference type="InterPro" id="IPR044623">
    <property type="entry name" value="HRD3"/>
</dbReference>
<evidence type="ECO:0000259" key="2">
    <source>
        <dbReference type="PROSITE" id="PS50181"/>
    </source>
</evidence>
<dbReference type="Pfam" id="PF00560">
    <property type="entry name" value="LRR_1"/>
    <property type="match status" value="1"/>
</dbReference>
<evidence type="ECO:0000256" key="1">
    <source>
        <dbReference type="SAM" id="MobiDB-lite"/>
    </source>
</evidence>
<dbReference type="PROSITE" id="PS50181">
    <property type="entry name" value="FBOX"/>
    <property type="match status" value="1"/>
</dbReference>
<dbReference type="GO" id="GO:0036503">
    <property type="term" value="P:ERAD pathway"/>
    <property type="evidence" value="ECO:0007669"/>
    <property type="project" value="InterPro"/>
</dbReference>
<dbReference type="InterPro" id="IPR001611">
    <property type="entry name" value="Leu-rich_rpt"/>
</dbReference>
<dbReference type="InterPro" id="IPR032675">
    <property type="entry name" value="LRR_dom_sf"/>
</dbReference>
<dbReference type="OrthoDB" id="442451at2759"/>
<evidence type="ECO:0000313" key="3">
    <source>
        <dbReference type="EMBL" id="TPX75332.1"/>
    </source>
</evidence>
<protein>
    <recommendedName>
        <fullName evidence="2">F-box domain-containing protein</fullName>
    </recommendedName>
</protein>
<dbReference type="Gene3D" id="3.80.10.10">
    <property type="entry name" value="Ribonuclease Inhibitor"/>
    <property type="match status" value="1"/>
</dbReference>
<comment type="caution">
    <text evidence="3">The sequence shown here is derived from an EMBL/GenBank/DDBJ whole genome shotgun (WGS) entry which is preliminary data.</text>
</comment>
<sequence>MDSNNTNSDANPHSDATFSHFPSYTDWHSQEENQHGTVDQYHDALYAHGLHLLKNREQPGTSIAIFKYLAKRDHLRGMNAYGASLVDGDTPDALCDPKEGFTWVEKSAKLGFAKAQSNLASYFSSGTGCEQNGKEALRWGYMAIEGGYVEAYSVIGIMYMQGEGVEVDHFKAVDLFQRGMDAGSLHCICKLGLQYQKGRGVTKNAPRAMELYEKAVDLGDLTGCYYLGFLHTEGDDGVPKDLSKGVRNYKLAAQAGFVSAIRNMGHCYEDGTGVPQSYEIALQYFMQAANKEDALALYYLGIKYLNGTGVPQDYSKAYEYYERAAKQKLKEAICSLGFLLGSGLGCTKDLVRAAELYQQAAALGEATAAFNLGCVFETGKGVPVNLLKALDYYRKASELNYDLAKQCLLPNSHLTTCLYHTGLTFQNHGKIREAGDYFQAAAQLGHTRAVAQLSKMYADALWGVHAVSFNTEMRFFTPPQAPDTTLSILPVELLTQIFLWLHPKQCLRLRRTSHRMLAFVDNETFARHLLQVNIPFLPPQVEKWQNWFDAMLFHGPHAYQVAYLEMRLNGIRAIRGWEMDDGSGKDHKMKEFPAVLVQWTSLTCLQLSGCRLTGAIPESIKYLRGLKIVNLSYNRFDGTQIPVTSIMGLNNLEVLLLIACGLVGKVGLEFAAFLESLKRYSLLKNKLEVETNFKWAEKK</sequence>
<dbReference type="EMBL" id="QEAP01000085">
    <property type="protein sequence ID" value="TPX75332.1"/>
    <property type="molecule type" value="Genomic_DNA"/>
</dbReference>
<proteinExistence type="predicted"/>
<dbReference type="Pfam" id="PF12937">
    <property type="entry name" value="F-box-like"/>
    <property type="match status" value="1"/>
</dbReference>
<dbReference type="SUPFAM" id="SSF81383">
    <property type="entry name" value="F-box domain"/>
    <property type="match status" value="1"/>
</dbReference>